<sequence>FRPSAPGLDTSDFGVFCPPDRRVCARRRTALDCDSDLSVGVARLVRAFLGLVPERRNGEQPAGRGAADKQRERGGEQPGGCTGSSPVAAARRARRVGSGEPRQQNRAVEEAPLGGSSAVKKSSVPNSLSRGSDGSSGSRMGAEEQVMSEHASNGDAGSSSKKRRKRMDARSYIKKFKTGIRPGASAAVVASPDRMGKENTSSGHVADNNNNAAILCEGSRLIEKSKGHSSHAAFKVSKSPISGLHETSDTRVDQCSTPLLEVQPHKPTDVQNIAAESSLPAKARDPHTGPARQNIVPSLQS</sequence>
<feature type="region of interest" description="Disordered" evidence="1">
    <location>
        <begin position="56"/>
        <end position="171"/>
    </location>
</feature>
<proteinExistence type="predicted"/>
<evidence type="ECO:0000313" key="3">
    <source>
        <dbReference type="Proteomes" id="UP000015105"/>
    </source>
</evidence>
<feature type="compositionally biased region" description="Basic residues" evidence="1">
    <location>
        <begin position="160"/>
        <end position="171"/>
    </location>
</feature>
<accession>A0A453MT31</accession>
<dbReference type="AlphaFoldDB" id="A0A453MT31"/>
<reference evidence="2" key="5">
    <citation type="journal article" date="2021" name="G3 (Bethesda)">
        <title>Aegilops tauschii genome assembly Aet v5.0 features greater sequence contiguity and improved annotation.</title>
        <authorList>
            <person name="Wang L."/>
            <person name="Zhu T."/>
            <person name="Rodriguez J.C."/>
            <person name="Deal K.R."/>
            <person name="Dubcovsky J."/>
            <person name="McGuire P.E."/>
            <person name="Lux T."/>
            <person name="Spannagl M."/>
            <person name="Mayer K.F.X."/>
            <person name="Baldrich P."/>
            <person name="Meyers B.C."/>
            <person name="Huo N."/>
            <person name="Gu Y.Q."/>
            <person name="Zhou H."/>
            <person name="Devos K.M."/>
            <person name="Bennetzen J.L."/>
            <person name="Unver T."/>
            <person name="Budak H."/>
            <person name="Gulick P.J."/>
            <person name="Galiba G."/>
            <person name="Kalapos B."/>
            <person name="Nelson D.R."/>
            <person name="Li P."/>
            <person name="You F.M."/>
            <person name="Luo M.C."/>
            <person name="Dvorak J."/>
        </authorList>
    </citation>
    <scope>NUCLEOTIDE SEQUENCE [LARGE SCALE GENOMIC DNA]</scope>
    <source>
        <strain evidence="2">cv. AL8/78</strain>
    </source>
</reference>
<protein>
    <submittedName>
        <fullName evidence="2">Uncharacterized protein</fullName>
    </submittedName>
</protein>
<dbReference type="Proteomes" id="UP000015105">
    <property type="component" value="Chromosome 6D"/>
</dbReference>
<feature type="region of interest" description="Disordered" evidence="1">
    <location>
        <begin position="275"/>
        <end position="301"/>
    </location>
</feature>
<evidence type="ECO:0000313" key="2">
    <source>
        <dbReference type="EnsemblPlants" id="AET6Gv20065600.34"/>
    </source>
</evidence>
<dbReference type="Gramene" id="AET6Gv20065600.34">
    <property type="protein sequence ID" value="AET6Gv20065600.34"/>
    <property type="gene ID" value="AET6Gv20065600"/>
</dbReference>
<reference evidence="3" key="2">
    <citation type="journal article" date="2017" name="Nat. Plants">
        <title>The Aegilops tauschii genome reveals multiple impacts of transposons.</title>
        <authorList>
            <person name="Zhao G."/>
            <person name="Zou C."/>
            <person name="Li K."/>
            <person name="Wang K."/>
            <person name="Li T."/>
            <person name="Gao L."/>
            <person name="Zhang X."/>
            <person name="Wang H."/>
            <person name="Yang Z."/>
            <person name="Liu X."/>
            <person name="Jiang W."/>
            <person name="Mao L."/>
            <person name="Kong X."/>
            <person name="Jiao Y."/>
            <person name="Jia J."/>
        </authorList>
    </citation>
    <scope>NUCLEOTIDE SEQUENCE [LARGE SCALE GENOMIC DNA]</scope>
    <source>
        <strain evidence="3">cv. AL8/78</strain>
    </source>
</reference>
<dbReference type="EnsemblPlants" id="AET6Gv20065600.34">
    <property type="protein sequence ID" value="AET6Gv20065600.34"/>
    <property type="gene ID" value="AET6Gv20065600"/>
</dbReference>
<reference evidence="3" key="1">
    <citation type="journal article" date="2014" name="Science">
        <title>Ancient hybridizations among the ancestral genomes of bread wheat.</title>
        <authorList>
            <consortium name="International Wheat Genome Sequencing Consortium,"/>
            <person name="Marcussen T."/>
            <person name="Sandve S.R."/>
            <person name="Heier L."/>
            <person name="Spannagl M."/>
            <person name="Pfeifer M."/>
            <person name="Jakobsen K.S."/>
            <person name="Wulff B.B."/>
            <person name="Steuernagel B."/>
            <person name="Mayer K.F."/>
            <person name="Olsen O.A."/>
        </authorList>
    </citation>
    <scope>NUCLEOTIDE SEQUENCE [LARGE SCALE GENOMIC DNA]</scope>
    <source>
        <strain evidence="3">cv. AL8/78</strain>
    </source>
</reference>
<evidence type="ECO:0000256" key="1">
    <source>
        <dbReference type="SAM" id="MobiDB-lite"/>
    </source>
</evidence>
<name>A0A453MT31_AEGTS</name>
<feature type="compositionally biased region" description="Low complexity" evidence="1">
    <location>
        <begin position="127"/>
        <end position="140"/>
    </location>
</feature>
<organism evidence="2 3">
    <name type="scientific">Aegilops tauschii subsp. strangulata</name>
    <name type="common">Goatgrass</name>
    <dbReference type="NCBI Taxonomy" id="200361"/>
    <lineage>
        <taxon>Eukaryota</taxon>
        <taxon>Viridiplantae</taxon>
        <taxon>Streptophyta</taxon>
        <taxon>Embryophyta</taxon>
        <taxon>Tracheophyta</taxon>
        <taxon>Spermatophyta</taxon>
        <taxon>Magnoliopsida</taxon>
        <taxon>Liliopsida</taxon>
        <taxon>Poales</taxon>
        <taxon>Poaceae</taxon>
        <taxon>BOP clade</taxon>
        <taxon>Pooideae</taxon>
        <taxon>Triticodae</taxon>
        <taxon>Triticeae</taxon>
        <taxon>Triticinae</taxon>
        <taxon>Aegilops</taxon>
    </lineage>
</organism>
<feature type="compositionally biased region" description="Polar residues" evidence="1">
    <location>
        <begin position="198"/>
        <end position="208"/>
    </location>
</feature>
<reference evidence="2" key="3">
    <citation type="journal article" date="2017" name="Nature">
        <title>Genome sequence of the progenitor of the wheat D genome Aegilops tauschii.</title>
        <authorList>
            <person name="Luo M.C."/>
            <person name="Gu Y.Q."/>
            <person name="Puiu D."/>
            <person name="Wang H."/>
            <person name="Twardziok S.O."/>
            <person name="Deal K.R."/>
            <person name="Huo N."/>
            <person name="Zhu T."/>
            <person name="Wang L."/>
            <person name="Wang Y."/>
            <person name="McGuire P.E."/>
            <person name="Liu S."/>
            <person name="Long H."/>
            <person name="Ramasamy R.K."/>
            <person name="Rodriguez J.C."/>
            <person name="Van S.L."/>
            <person name="Yuan L."/>
            <person name="Wang Z."/>
            <person name="Xia Z."/>
            <person name="Xiao L."/>
            <person name="Anderson O.D."/>
            <person name="Ouyang S."/>
            <person name="Liang Y."/>
            <person name="Zimin A.V."/>
            <person name="Pertea G."/>
            <person name="Qi P."/>
            <person name="Bennetzen J.L."/>
            <person name="Dai X."/>
            <person name="Dawson M.W."/>
            <person name="Muller H.G."/>
            <person name="Kugler K."/>
            <person name="Rivarola-Duarte L."/>
            <person name="Spannagl M."/>
            <person name="Mayer K.F.X."/>
            <person name="Lu F.H."/>
            <person name="Bevan M.W."/>
            <person name="Leroy P."/>
            <person name="Li P."/>
            <person name="You F.M."/>
            <person name="Sun Q."/>
            <person name="Liu Z."/>
            <person name="Lyons E."/>
            <person name="Wicker T."/>
            <person name="Salzberg S.L."/>
            <person name="Devos K.M."/>
            <person name="Dvorak J."/>
        </authorList>
    </citation>
    <scope>NUCLEOTIDE SEQUENCE [LARGE SCALE GENOMIC DNA]</scope>
    <source>
        <strain evidence="2">cv. AL8/78</strain>
    </source>
</reference>
<feature type="region of interest" description="Disordered" evidence="1">
    <location>
        <begin position="184"/>
        <end position="208"/>
    </location>
</feature>
<reference evidence="2" key="4">
    <citation type="submission" date="2019-03" db="UniProtKB">
        <authorList>
            <consortium name="EnsemblPlants"/>
        </authorList>
    </citation>
    <scope>IDENTIFICATION</scope>
</reference>
<feature type="compositionally biased region" description="Basic and acidic residues" evidence="1">
    <location>
        <begin position="66"/>
        <end position="75"/>
    </location>
</feature>
<keyword evidence="3" id="KW-1185">Reference proteome</keyword>